<proteinExistence type="predicted"/>
<organism evidence="1 2">
    <name type="scientific">Gregarina niphandrodes</name>
    <name type="common">Septate eugregarine</name>
    <dbReference type="NCBI Taxonomy" id="110365"/>
    <lineage>
        <taxon>Eukaryota</taxon>
        <taxon>Sar</taxon>
        <taxon>Alveolata</taxon>
        <taxon>Apicomplexa</taxon>
        <taxon>Conoidasida</taxon>
        <taxon>Gregarinasina</taxon>
        <taxon>Eugregarinorida</taxon>
        <taxon>Gregarinidae</taxon>
        <taxon>Gregarina</taxon>
    </lineage>
</organism>
<evidence type="ECO:0000313" key="1">
    <source>
        <dbReference type="EMBL" id="EZG71254.1"/>
    </source>
</evidence>
<dbReference type="InterPro" id="IPR016024">
    <property type="entry name" value="ARM-type_fold"/>
</dbReference>
<evidence type="ECO:0000313" key="2">
    <source>
        <dbReference type="Proteomes" id="UP000019763"/>
    </source>
</evidence>
<dbReference type="Proteomes" id="UP000019763">
    <property type="component" value="Unassembled WGS sequence"/>
</dbReference>
<dbReference type="AlphaFoldDB" id="A0A023B963"/>
<dbReference type="EMBL" id="AFNH02000407">
    <property type="protein sequence ID" value="EZG71254.1"/>
    <property type="molecule type" value="Genomic_DNA"/>
</dbReference>
<sequence length="258" mass="27414">MDEAAKTYAEELTAKAHGEDLRAFEAACRAGDVLALVRLLRSPEALPTAVAQNSWIAPARSVSALAASQLGSLASGDDVSAVEQLVGTDAVARLVAMVGEGPDRRDSAILALSFISAAAVPGLAEQLHTANMMTRLVQVIVRAAELSVHPQILAAAAQACRNLFATHEQYKTAFLQARGLDALSEILALEDDDAKLETIYHLDELITDPQTQEVLTQFADPVKNTPIIQQLQQATLSHDEEVVESAKSVLAKLGTAQD</sequence>
<reference evidence="1" key="1">
    <citation type="submission" date="2013-12" db="EMBL/GenBank/DDBJ databases">
        <authorList>
            <person name="Omoto C.K."/>
            <person name="Sibley D."/>
            <person name="Venepally P."/>
            <person name="Hadjithomas M."/>
            <person name="Karamycheva S."/>
            <person name="Brunk B."/>
            <person name="Roos D."/>
            <person name="Caler E."/>
            <person name="Lorenzi H."/>
        </authorList>
    </citation>
    <scope>NUCLEOTIDE SEQUENCE</scope>
</reference>
<dbReference type="VEuPathDB" id="CryptoDB:GNI_053260"/>
<comment type="caution">
    <text evidence="1">The sequence shown here is derived from an EMBL/GenBank/DDBJ whole genome shotgun (WGS) entry which is preliminary data.</text>
</comment>
<dbReference type="InterPro" id="IPR011989">
    <property type="entry name" value="ARM-like"/>
</dbReference>
<gene>
    <name evidence="1" type="ORF">GNI_053260</name>
</gene>
<protein>
    <recommendedName>
        <fullName evidence="3">Armadillo/beta-catenin-like repeat protein</fullName>
    </recommendedName>
</protein>
<dbReference type="RefSeq" id="XP_011129837.1">
    <property type="nucleotide sequence ID" value="XM_011131535.1"/>
</dbReference>
<dbReference type="OMA" id="CITMFEN"/>
<keyword evidence="2" id="KW-1185">Reference proteome</keyword>
<dbReference type="Gene3D" id="1.25.10.10">
    <property type="entry name" value="Leucine-rich Repeat Variant"/>
    <property type="match status" value="1"/>
</dbReference>
<name>A0A023B963_GRENI</name>
<dbReference type="SUPFAM" id="SSF48371">
    <property type="entry name" value="ARM repeat"/>
    <property type="match status" value="1"/>
</dbReference>
<accession>A0A023B963</accession>
<dbReference type="GeneID" id="22911959"/>
<evidence type="ECO:0008006" key="3">
    <source>
        <dbReference type="Google" id="ProtNLM"/>
    </source>
</evidence>